<dbReference type="InterPro" id="IPR043129">
    <property type="entry name" value="ATPase_NBD"/>
</dbReference>
<name>A0A4S4BYM6_9BACL</name>
<dbReference type="InterPro" id="IPR036388">
    <property type="entry name" value="WH-like_DNA-bd_sf"/>
</dbReference>
<sequence length="415" mass="44193">MKPMKTEDDWREPVKNGDVEGEAMQRSKGNLQFMKEINTAAILNLLHLEGMLSRAEIAAITKLSPTTVSALVEELIASGKVEEVGERPSAGAGRKAIALRINRRGGYVLGLSLSGEWLDSAIVDLYGEIVEQARQRVGPGNEAVSEAALAAVARGMERAKTLGTGELLGIGVSAPGIVDEVGASVIYSTALKLERLPLKEKLASRFPGIPVQLFNDSNAAAFAEYYNGAGVGKSHLLYLYIHEGMGSGLILGGQIFSGYRGGAGEIGHIPVEPHGRECSCGRSGCIETMLSAASIADDARRAAMTSGSRPPETLNEALASYESGGELDALFDRYIAALVQMMTTAVNLVSPEAVILEGWMARSPKFMEKLRAEMQSIPFPVPFGAERLLLSSYGDQGPLYGAAVFMLQQVFKTIG</sequence>
<evidence type="ECO:0000256" key="2">
    <source>
        <dbReference type="ARBA" id="ARBA00006479"/>
    </source>
</evidence>
<keyword evidence="3" id="KW-0119">Carbohydrate metabolism</keyword>
<accession>A0A4S4BYM6</accession>
<organism evidence="5 6">
    <name type="scientific">Cohnella fermenti</name>
    <dbReference type="NCBI Taxonomy" id="2565925"/>
    <lineage>
        <taxon>Bacteria</taxon>
        <taxon>Bacillati</taxon>
        <taxon>Bacillota</taxon>
        <taxon>Bacilli</taxon>
        <taxon>Bacillales</taxon>
        <taxon>Paenibacillaceae</taxon>
        <taxon>Cohnella</taxon>
    </lineage>
</organism>
<evidence type="ECO:0000313" key="6">
    <source>
        <dbReference type="Proteomes" id="UP000310636"/>
    </source>
</evidence>
<gene>
    <name evidence="5" type="ORF">E6C55_10865</name>
</gene>
<dbReference type="Pfam" id="PF00480">
    <property type="entry name" value="ROK"/>
    <property type="match status" value="1"/>
</dbReference>
<dbReference type="AlphaFoldDB" id="A0A4S4BYM6"/>
<dbReference type="PANTHER" id="PTHR18964">
    <property type="entry name" value="ROK (REPRESSOR, ORF, KINASE) FAMILY"/>
    <property type="match status" value="1"/>
</dbReference>
<comment type="similarity">
    <text evidence="2">Belongs to the ROK (NagC/XylR) family.</text>
</comment>
<dbReference type="PROSITE" id="PS01125">
    <property type="entry name" value="ROK"/>
    <property type="match status" value="1"/>
</dbReference>
<dbReference type="Gene3D" id="1.10.10.10">
    <property type="entry name" value="Winged helix-like DNA-binding domain superfamily/Winged helix DNA-binding domain"/>
    <property type="match status" value="1"/>
</dbReference>
<reference evidence="5 6" key="1">
    <citation type="submission" date="2019-04" db="EMBL/GenBank/DDBJ databases">
        <title>Cohnella sp. nov. isolated from preserved vegetables.</title>
        <authorList>
            <person name="Lin S.-Y."/>
            <person name="Hung M.-H."/>
            <person name="Young C.-C."/>
        </authorList>
    </citation>
    <scope>NUCLEOTIDE SEQUENCE [LARGE SCALE GENOMIC DNA]</scope>
    <source>
        <strain evidence="5 6">CC-MHH1044</strain>
    </source>
</reference>
<evidence type="ECO:0000313" key="5">
    <source>
        <dbReference type="EMBL" id="THF80374.1"/>
    </source>
</evidence>
<comment type="function">
    <text evidence="1">Transcriptional repressor of xylose-utilizing enzymes.</text>
</comment>
<dbReference type="InterPro" id="IPR036390">
    <property type="entry name" value="WH_DNA-bd_sf"/>
</dbReference>
<dbReference type="InterPro" id="IPR000600">
    <property type="entry name" value="ROK"/>
</dbReference>
<feature type="region of interest" description="Disordered" evidence="4">
    <location>
        <begin position="1"/>
        <end position="23"/>
    </location>
</feature>
<dbReference type="SUPFAM" id="SSF53067">
    <property type="entry name" value="Actin-like ATPase domain"/>
    <property type="match status" value="1"/>
</dbReference>
<dbReference type="GO" id="GO:0042732">
    <property type="term" value="P:D-xylose metabolic process"/>
    <property type="evidence" value="ECO:0007669"/>
    <property type="project" value="UniProtKB-KW"/>
</dbReference>
<dbReference type="SUPFAM" id="SSF46785">
    <property type="entry name" value="Winged helix' DNA-binding domain"/>
    <property type="match status" value="1"/>
</dbReference>
<evidence type="ECO:0000256" key="4">
    <source>
        <dbReference type="SAM" id="MobiDB-lite"/>
    </source>
</evidence>
<dbReference type="InterPro" id="IPR049874">
    <property type="entry name" value="ROK_cs"/>
</dbReference>
<proteinExistence type="inferred from homology"/>
<dbReference type="Proteomes" id="UP000310636">
    <property type="component" value="Unassembled WGS sequence"/>
</dbReference>
<dbReference type="EMBL" id="SSOB01000011">
    <property type="protein sequence ID" value="THF80374.1"/>
    <property type="molecule type" value="Genomic_DNA"/>
</dbReference>
<protein>
    <submittedName>
        <fullName evidence="5">ROK family transcriptional regulator</fullName>
    </submittedName>
</protein>
<dbReference type="Gene3D" id="3.30.420.40">
    <property type="match status" value="2"/>
</dbReference>
<comment type="caution">
    <text evidence="5">The sequence shown here is derived from an EMBL/GenBank/DDBJ whole genome shotgun (WGS) entry which is preliminary data.</text>
</comment>
<evidence type="ECO:0000256" key="1">
    <source>
        <dbReference type="ARBA" id="ARBA00002486"/>
    </source>
</evidence>
<feature type="compositionally biased region" description="Basic and acidic residues" evidence="4">
    <location>
        <begin position="1"/>
        <end position="18"/>
    </location>
</feature>
<keyword evidence="6" id="KW-1185">Reference proteome</keyword>
<evidence type="ECO:0000256" key="3">
    <source>
        <dbReference type="ARBA" id="ARBA00022629"/>
    </source>
</evidence>
<keyword evidence="3" id="KW-0859">Xylose metabolism</keyword>
<dbReference type="Pfam" id="PF13412">
    <property type="entry name" value="HTH_24"/>
    <property type="match status" value="1"/>
</dbReference>
<dbReference type="OrthoDB" id="9795247at2"/>
<dbReference type="PANTHER" id="PTHR18964:SF149">
    <property type="entry name" value="BIFUNCTIONAL UDP-N-ACETYLGLUCOSAMINE 2-EPIMERASE_N-ACETYLMANNOSAMINE KINASE"/>
    <property type="match status" value="1"/>
</dbReference>